<gene>
    <name evidence="4" type="ORF">JOF53_006351</name>
</gene>
<dbReference type="InterPro" id="IPR042070">
    <property type="entry name" value="PucR_C-HTH_sf"/>
</dbReference>
<dbReference type="InterPro" id="IPR041522">
    <property type="entry name" value="CdaR_GGDEF"/>
</dbReference>
<feature type="domain" description="CdaR GGDEF-like" evidence="3">
    <location>
        <begin position="291"/>
        <end position="411"/>
    </location>
</feature>
<name>A0ABS5ALN6_9PSEU</name>
<reference evidence="4 5" key="1">
    <citation type="submission" date="2021-03" db="EMBL/GenBank/DDBJ databases">
        <title>Sequencing the genomes of 1000 actinobacteria strains.</title>
        <authorList>
            <person name="Klenk H.-P."/>
        </authorList>
    </citation>
    <scope>NUCLEOTIDE SEQUENCE [LARGE SCALE GENOMIC DNA]</scope>
    <source>
        <strain evidence="4 5">DSM 44580</strain>
    </source>
</reference>
<dbReference type="Proteomes" id="UP001519363">
    <property type="component" value="Unassembled WGS sequence"/>
</dbReference>
<dbReference type="PANTHER" id="PTHR33744:SF17">
    <property type="entry name" value="CONSERVED PROTEIN"/>
    <property type="match status" value="1"/>
</dbReference>
<dbReference type="InterPro" id="IPR025736">
    <property type="entry name" value="PucR_C-HTH_dom"/>
</dbReference>
<dbReference type="EMBL" id="JAGIOO010000001">
    <property type="protein sequence ID" value="MBP2477479.1"/>
    <property type="molecule type" value="Genomic_DNA"/>
</dbReference>
<dbReference type="InterPro" id="IPR051448">
    <property type="entry name" value="CdaR-like_regulators"/>
</dbReference>
<evidence type="ECO:0000259" key="2">
    <source>
        <dbReference type="Pfam" id="PF13556"/>
    </source>
</evidence>
<evidence type="ECO:0000256" key="1">
    <source>
        <dbReference type="ARBA" id="ARBA00006754"/>
    </source>
</evidence>
<accession>A0ABS5ALN6</accession>
<sequence length="526" mass="55948">MRQATLAQLLTLLRPPALTPLALPRGRTVPLSQPVIHDPTEPVPREPGGVLLAVGCHPETAGLPALLAEAGRHGLAAVVVKAHGRAVEPLVPLAEAAGVALLVVDDSMGWRQLADLAGGAIGSTGGSGDASLSSVAVGDLFALANAVAVLTGGATAIEEQNQRVIAYSSVPGQPVDELRQRSILGRRVADRAKMRGLYRELVETDGVKEIPGGPVFRNRLGVVVRAEEEVLGSIWVVEGHQPFTEGARTALAGAARAAALHLLRAREERDLERHARSEMLQGLLDGRLPTEAAAQRLGLGWSAPIAVIALEVVGGGGADELLGSRLAGLVAVYCEAFRHRSSCVSAGRVTYVAVPVESHAARDWLANLARELVRQAETALGVTLRAGVGSTVDGLRALPRSRDEADEVLRALDGDPRRRLGLVEELRGRIVLRRLRRGLAAQPAERLVVLAELLDHDAARGTGYVPALRAYLDAVGDVPAAARALGMPQNTLRYQLRRIREQFRLPLDDPDARLVLWLQLRLLAET</sequence>
<comment type="similarity">
    <text evidence="1">Belongs to the CdaR family.</text>
</comment>
<comment type="caution">
    <text evidence="4">The sequence shown here is derived from an EMBL/GenBank/DDBJ whole genome shotgun (WGS) entry which is preliminary data.</text>
</comment>
<dbReference type="Pfam" id="PF17853">
    <property type="entry name" value="GGDEF_2"/>
    <property type="match status" value="1"/>
</dbReference>
<keyword evidence="5" id="KW-1185">Reference proteome</keyword>
<dbReference type="Gene3D" id="1.10.10.2840">
    <property type="entry name" value="PucR C-terminal helix-turn-helix domain"/>
    <property type="match status" value="1"/>
</dbReference>
<proteinExistence type="inferred from homology"/>
<organism evidence="4 5">
    <name type="scientific">Crossiella equi</name>
    <dbReference type="NCBI Taxonomy" id="130796"/>
    <lineage>
        <taxon>Bacteria</taxon>
        <taxon>Bacillati</taxon>
        <taxon>Actinomycetota</taxon>
        <taxon>Actinomycetes</taxon>
        <taxon>Pseudonocardiales</taxon>
        <taxon>Pseudonocardiaceae</taxon>
        <taxon>Crossiella</taxon>
    </lineage>
</organism>
<evidence type="ECO:0000259" key="3">
    <source>
        <dbReference type="Pfam" id="PF17853"/>
    </source>
</evidence>
<protein>
    <submittedName>
        <fullName evidence="4">Sugar diacid utilization regulator</fullName>
    </submittedName>
</protein>
<evidence type="ECO:0000313" key="4">
    <source>
        <dbReference type="EMBL" id="MBP2477479.1"/>
    </source>
</evidence>
<dbReference type="RefSeq" id="WP_158103637.1">
    <property type="nucleotide sequence ID" value="NZ_JAGIOO010000001.1"/>
</dbReference>
<dbReference type="PANTHER" id="PTHR33744">
    <property type="entry name" value="CARBOHYDRATE DIACID REGULATOR"/>
    <property type="match status" value="1"/>
</dbReference>
<evidence type="ECO:0000313" key="5">
    <source>
        <dbReference type="Proteomes" id="UP001519363"/>
    </source>
</evidence>
<dbReference type="Pfam" id="PF13556">
    <property type="entry name" value="HTH_30"/>
    <property type="match status" value="1"/>
</dbReference>
<feature type="domain" description="PucR C-terminal helix-turn-helix" evidence="2">
    <location>
        <begin position="465"/>
        <end position="522"/>
    </location>
</feature>